<keyword evidence="4" id="KW-0410">Iron transport</keyword>
<dbReference type="AlphaFoldDB" id="A0AAD0SCZ4"/>
<dbReference type="GO" id="GO:1901678">
    <property type="term" value="P:iron coordination entity transport"/>
    <property type="evidence" value="ECO:0007669"/>
    <property type="project" value="UniProtKB-ARBA"/>
</dbReference>
<dbReference type="NCBIfam" id="NF007864">
    <property type="entry name" value="PRK10576.1"/>
    <property type="match status" value="1"/>
</dbReference>
<dbReference type="InterPro" id="IPR002491">
    <property type="entry name" value="ABC_transptr_periplasmic_BD"/>
</dbReference>
<dbReference type="EMBL" id="CP023009">
    <property type="protein sequence ID" value="AXW85603.1"/>
    <property type="molecule type" value="Genomic_DNA"/>
</dbReference>
<dbReference type="PANTHER" id="PTHR30532">
    <property type="entry name" value="IRON III DICITRATE-BINDING PERIPLASMIC PROTEIN"/>
    <property type="match status" value="1"/>
</dbReference>
<evidence type="ECO:0000313" key="8">
    <source>
        <dbReference type="Proteomes" id="UP000263881"/>
    </source>
</evidence>
<keyword evidence="3" id="KW-0813">Transport</keyword>
<evidence type="ECO:0000256" key="1">
    <source>
        <dbReference type="ARBA" id="ARBA00004196"/>
    </source>
</evidence>
<dbReference type="InterPro" id="IPR051313">
    <property type="entry name" value="Bact_iron-sidero_bind"/>
</dbReference>
<dbReference type="GO" id="GO:0030288">
    <property type="term" value="C:outer membrane-bounded periplasmic space"/>
    <property type="evidence" value="ECO:0007669"/>
    <property type="project" value="TreeGrafter"/>
</dbReference>
<dbReference type="CDD" id="cd01146">
    <property type="entry name" value="FhuD"/>
    <property type="match status" value="1"/>
</dbReference>
<keyword evidence="8" id="KW-1185">Reference proteome</keyword>
<gene>
    <name evidence="7" type="ORF">CKQ53_00450</name>
</gene>
<evidence type="ECO:0000313" key="7">
    <source>
        <dbReference type="EMBL" id="AXW85603.1"/>
    </source>
</evidence>
<dbReference type="Proteomes" id="UP000263881">
    <property type="component" value="Chromosome"/>
</dbReference>
<keyword evidence="4" id="KW-0406">Ion transport</keyword>
<sequence length="307" mass="34046">MTFSSGLSSCGCFTTGLSRRRFLTALLLSPCAYALRGQAASADVHRIVALEWQPLELLMALGVTPLGVADKHNYQRWVKSPMLPDSVVDVGLRTEPNLELLTQLRPSLLLYADGFGPSPAQMQRIAPGMGFSFINGDDGPLESARRSLRALGDRLNLRPAAEQHLASFSHFLQQARVNLHAYTHRPLLLFTVMDARHVLILGRNSLFQSVMDELGIENAWQGETNAWGSLIVGMETLATLSADIDALCFDHGNGALMDEVAANPLWQALPFVRHRRWQRVEPVWFYGGTLSAMRFCETLANAREAFR</sequence>
<reference evidence="7 8" key="1">
    <citation type="submission" date="2017-08" db="EMBL/GenBank/DDBJ databases">
        <title>Comparative genomics of bacteria isolated from necrotic lesions of AOD affected trees.</title>
        <authorList>
            <person name="Doonan J."/>
            <person name="Denman S."/>
            <person name="McDonald J.E."/>
        </authorList>
    </citation>
    <scope>NUCLEOTIDE SEQUENCE [LARGE SCALE GENOMIC DNA]</scope>
    <source>
        <strain evidence="7 8">477</strain>
    </source>
</reference>
<accession>A0AAD0SCZ4</accession>
<evidence type="ECO:0000256" key="4">
    <source>
        <dbReference type="ARBA" id="ARBA00022496"/>
    </source>
</evidence>
<dbReference type="KEGG" id="lbq:CKQ53_00450"/>
<organism evidence="7 8">
    <name type="scientific">Lonsdalea britannica</name>
    <dbReference type="NCBI Taxonomy" id="1082704"/>
    <lineage>
        <taxon>Bacteria</taxon>
        <taxon>Pseudomonadati</taxon>
        <taxon>Pseudomonadota</taxon>
        <taxon>Gammaproteobacteria</taxon>
        <taxon>Enterobacterales</taxon>
        <taxon>Pectobacteriaceae</taxon>
        <taxon>Lonsdalea</taxon>
    </lineage>
</organism>
<dbReference type="SUPFAM" id="SSF53807">
    <property type="entry name" value="Helical backbone' metal receptor"/>
    <property type="match status" value="1"/>
</dbReference>
<dbReference type="InterPro" id="IPR006311">
    <property type="entry name" value="TAT_signal"/>
</dbReference>
<dbReference type="PRINTS" id="PR01715">
    <property type="entry name" value="FERRIBNDNGPP"/>
</dbReference>
<dbReference type="Pfam" id="PF01497">
    <property type="entry name" value="Peripla_BP_2"/>
    <property type="match status" value="1"/>
</dbReference>
<dbReference type="PANTHER" id="PTHR30532:SF1">
    <property type="entry name" value="IRON(3+)-HYDROXAMATE-BINDING PROTEIN FHUD"/>
    <property type="match status" value="1"/>
</dbReference>
<keyword evidence="4" id="KW-0408">Iron</keyword>
<dbReference type="RefSeq" id="WP_094118340.1">
    <property type="nucleotide sequence ID" value="NZ_CP023009.1"/>
</dbReference>
<protein>
    <submittedName>
        <fullName evidence="7">Iron-hydroxamate transporter substrate-binding subunit</fullName>
    </submittedName>
</protein>
<evidence type="ECO:0000259" key="6">
    <source>
        <dbReference type="PROSITE" id="PS50983"/>
    </source>
</evidence>
<name>A0AAD0SCZ4_9GAMM</name>
<dbReference type="PROSITE" id="PS51318">
    <property type="entry name" value="TAT"/>
    <property type="match status" value="1"/>
</dbReference>
<evidence type="ECO:0000256" key="3">
    <source>
        <dbReference type="ARBA" id="ARBA00022448"/>
    </source>
</evidence>
<proteinExistence type="inferred from homology"/>
<feature type="domain" description="Fe/B12 periplasmic-binding" evidence="6">
    <location>
        <begin position="46"/>
        <end position="307"/>
    </location>
</feature>
<dbReference type="PROSITE" id="PS50983">
    <property type="entry name" value="FE_B12_PBP"/>
    <property type="match status" value="1"/>
</dbReference>
<evidence type="ECO:0000256" key="5">
    <source>
        <dbReference type="ARBA" id="ARBA00022729"/>
    </source>
</evidence>
<comment type="similarity">
    <text evidence="2">Belongs to the bacterial solute-binding protein 8 family.</text>
</comment>
<keyword evidence="5" id="KW-0732">Signal</keyword>
<dbReference type="Gene3D" id="3.40.50.1980">
    <property type="entry name" value="Nitrogenase molybdenum iron protein domain"/>
    <property type="match status" value="2"/>
</dbReference>
<comment type="subcellular location">
    <subcellularLocation>
        <location evidence="1">Cell envelope</location>
    </subcellularLocation>
</comment>
<evidence type="ECO:0000256" key="2">
    <source>
        <dbReference type="ARBA" id="ARBA00008814"/>
    </source>
</evidence>